<dbReference type="Pfam" id="PF00069">
    <property type="entry name" value="Pkinase"/>
    <property type="match status" value="1"/>
</dbReference>
<evidence type="ECO:0000313" key="6">
    <source>
        <dbReference type="EMBL" id="OHS96756.1"/>
    </source>
</evidence>
<dbReference type="SMART" id="SM00220">
    <property type="entry name" value="S_TKc"/>
    <property type="match status" value="1"/>
</dbReference>
<evidence type="ECO:0000256" key="2">
    <source>
        <dbReference type="ARBA" id="ARBA00022840"/>
    </source>
</evidence>
<dbReference type="OrthoDB" id="541276at2759"/>
<evidence type="ECO:0000256" key="1">
    <source>
        <dbReference type="ARBA" id="ARBA00022741"/>
    </source>
</evidence>
<name>A0A1J4JHL3_9EUKA</name>
<dbReference type="FunFam" id="1.10.510.10:FF:000571">
    <property type="entry name" value="Maternal embryonic leucine zipper kinase"/>
    <property type="match status" value="1"/>
</dbReference>
<dbReference type="PANTHER" id="PTHR24362:SF309">
    <property type="entry name" value="PROTEIN KINASE DOMAIN-CONTAINING PROTEIN"/>
    <property type="match status" value="1"/>
</dbReference>
<keyword evidence="6" id="KW-0418">Kinase</keyword>
<keyword evidence="4" id="KW-0723">Serine/threonine-protein kinase</keyword>
<dbReference type="Proteomes" id="UP000179807">
    <property type="component" value="Unassembled WGS sequence"/>
</dbReference>
<keyword evidence="7" id="KW-1185">Reference proteome</keyword>
<dbReference type="InterPro" id="IPR011009">
    <property type="entry name" value="Kinase-like_dom_sf"/>
</dbReference>
<dbReference type="PANTHER" id="PTHR24362">
    <property type="entry name" value="SERINE/THREONINE-PROTEIN KINASE NEK"/>
    <property type="match status" value="1"/>
</dbReference>
<dbReference type="InterPro" id="IPR008271">
    <property type="entry name" value="Ser/Thr_kinase_AS"/>
</dbReference>
<evidence type="ECO:0000259" key="5">
    <source>
        <dbReference type="PROSITE" id="PS50011"/>
    </source>
</evidence>
<dbReference type="FunFam" id="3.30.200.20:FF:000042">
    <property type="entry name" value="Aurora kinase A"/>
    <property type="match status" value="1"/>
</dbReference>
<comment type="similarity">
    <text evidence="4">Belongs to the protein kinase superfamily.</text>
</comment>
<dbReference type="SUPFAM" id="SSF56112">
    <property type="entry name" value="Protein kinase-like (PK-like)"/>
    <property type="match status" value="1"/>
</dbReference>
<dbReference type="GO" id="GO:0004674">
    <property type="term" value="F:protein serine/threonine kinase activity"/>
    <property type="evidence" value="ECO:0007669"/>
    <property type="project" value="UniProtKB-KW"/>
</dbReference>
<dbReference type="RefSeq" id="XP_068349893.1">
    <property type="nucleotide sequence ID" value="XM_068511176.1"/>
</dbReference>
<evidence type="ECO:0000313" key="7">
    <source>
        <dbReference type="Proteomes" id="UP000179807"/>
    </source>
</evidence>
<accession>A0A1J4JHL3</accession>
<protein>
    <submittedName>
        <fullName evidence="6">CBL-interacting serine/threonine-protein kinase 4</fullName>
    </submittedName>
</protein>
<keyword evidence="2 3" id="KW-0067">ATP-binding</keyword>
<keyword evidence="6" id="KW-0808">Transferase</keyword>
<dbReference type="PROSITE" id="PS00107">
    <property type="entry name" value="PROTEIN_KINASE_ATP"/>
    <property type="match status" value="1"/>
</dbReference>
<organism evidence="6 7">
    <name type="scientific">Tritrichomonas foetus</name>
    <dbReference type="NCBI Taxonomy" id="1144522"/>
    <lineage>
        <taxon>Eukaryota</taxon>
        <taxon>Metamonada</taxon>
        <taxon>Parabasalia</taxon>
        <taxon>Tritrichomonadida</taxon>
        <taxon>Tritrichomonadidae</taxon>
        <taxon>Tritrichomonas</taxon>
    </lineage>
</organism>
<dbReference type="EMBL" id="MLAK01001154">
    <property type="protein sequence ID" value="OHS96756.1"/>
    <property type="molecule type" value="Genomic_DNA"/>
</dbReference>
<feature type="domain" description="Protein kinase" evidence="5">
    <location>
        <begin position="21"/>
        <end position="267"/>
    </location>
</feature>
<evidence type="ECO:0000256" key="3">
    <source>
        <dbReference type="PROSITE-ProRule" id="PRU10141"/>
    </source>
</evidence>
<dbReference type="GO" id="GO:0005524">
    <property type="term" value="F:ATP binding"/>
    <property type="evidence" value="ECO:0007669"/>
    <property type="project" value="UniProtKB-UniRule"/>
</dbReference>
<dbReference type="AlphaFoldDB" id="A0A1J4JHL3"/>
<dbReference type="InterPro" id="IPR017441">
    <property type="entry name" value="Protein_kinase_ATP_BS"/>
</dbReference>
<keyword evidence="1 3" id="KW-0547">Nucleotide-binding</keyword>
<proteinExistence type="inferred from homology"/>
<dbReference type="PROSITE" id="PS00108">
    <property type="entry name" value="PROTEIN_KINASE_ST"/>
    <property type="match status" value="1"/>
</dbReference>
<feature type="binding site" evidence="3">
    <location>
        <position position="50"/>
    </location>
    <ligand>
        <name>ATP</name>
        <dbReference type="ChEBI" id="CHEBI:30616"/>
    </ligand>
</feature>
<comment type="caution">
    <text evidence="6">The sequence shown here is derived from an EMBL/GenBank/DDBJ whole genome shotgun (WGS) entry which is preliminary data.</text>
</comment>
<dbReference type="PROSITE" id="PS50011">
    <property type="entry name" value="PROTEIN_KINASE_DOM"/>
    <property type="match status" value="1"/>
</dbReference>
<evidence type="ECO:0000256" key="4">
    <source>
        <dbReference type="RuleBase" id="RU000304"/>
    </source>
</evidence>
<dbReference type="VEuPathDB" id="TrichDB:TRFO_37006"/>
<reference evidence="6" key="1">
    <citation type="submission" date="2016-10" db="EMBL/GenBank/DDBJ databases">
        <authorList>
            <person name="Benchimol M."/>
            <person name="Almeida L.G."/>
            <person name="Vasconcelos A.T."/>
            <person name="Perreira-Neves A."/>
            <person name="Rosa I.A."/>
            <person name="Tasca T."/>
            <person name="Bogo M.R."/>
            <person name="de Souza W."/>
        </authorList>
    </citation>
    <scope>NUCLEOTIDE SEQUENCE [LARGE SCALE GENOMIC DNA]</scope>
    <source>
        <strain evidence="6">K</strain>
    </source>
</reference>
<dbReference type="GeneID" id="94845880"/>
<dbReference type="Gene3D" id="1.10.510.10">
    <property type="entry name" value="Transferase(Phosphotransferase) domain 1"/>
    <property type="match status" value="1"/>
</dbReference>
<dbReference type="InterPro" id="IPR000719">
    <property type="entry name" value="Prot_kinase_dom"/>
</dbReference>
<gene>
    <name evidence="6" type="primary">CIPK4</name>
    <name evidence="6" type="ORF">TRFO_37006</name>
</gene>
<sequence length="348" mass="39744">MNKKVIILPVDVTKTLEIHGYKITEEIGAGGFAMVFQVWTEKYNQFFAAKVFDMRGIGMTHSVTSFSSEINSLKELHHPNVISIYDHFSDNSFLYIILDYCLNGCLADHITDGIPMPETTMKLICLDTLNALTYCHKNGIAHRDIKPANILIDKYCRAKLADFGLSQHVQENEYLLRFGGSRPFLSPEIIKRKRYDPMKADVWALGIVFILMATGKVPNLVQNNGDILETRVFDNINPNLVALIQPMLDPSPEKRPTMEQILQMDYLVQVGSSRSAISERRILKRKQRRVSQLPIFTQPNVNTLRVMGQRRRNCQTMNRSLTFFHLNLDDESKKLTSVLNIANQLPNT</sequence>